<evidence type="ECO:0000313" key="4">
    <source>
        <dbReference type="Proteomes" id="UP000217790"/>
    </source>
</evidence>
<evidence type="ECO:0000256" key="2">
    <source>
        <dbReference type="SAM" id="Phobius"/>
    </source>
</evidence>
<protein>
    <submittedName>
        <fullName evidence="3">Uncharacterized protein</fullName>
    </submittedName>
</protein>
<gene>
    <name evidence="3" type="ORF">ARMGADRAFT_1062978</name>
</gene>
<keyword evidence="2" id="KW-0472">Membrane</keyword>
<keyword evidence="2" id="KW-1133">Transmembrane helix</keyword>
<dbReference type="Proteomes" id="UP000217790">
    <property type="component" value="Unassembled WGS sequence"/>
</dbReference>
<feature type="transmembrane region" description="Helical" evidence="2">
    <location>
        <begin position="107"/>
        <end position="129"/>
    </location>
</feature>
<name>A0A2H3DQ48_ARMGA</name>
<proteinExistence type="predicted"/>
<sequence>MATQSNIPPDLTDSDIASIVQQLDVALNAGIFDSQLNGIYTGVVAVMLWNIFTNRSRPVGWLMVIIAILLYITTMINYAFSTWSFMDSIFVVNAQSFWTENQAGTDAGALILEAGIPSAICSILADAIMIWRCWIVWGRRLLIILVPFAFLIAATTCKIISLYESYASQGILYPLLPLLYSCFVLVTTLCCTLLIIFRIVTVAWAAGEVGSGLRAYRHTLEILVESSALYSISLILYIAFDVQDNVLFSYFDSLAAFARGIAPTLLIGRVAAGHARPDDSWQGSVMSSLHFGGHHEDSTTQTISHQNGSLANAILDSELGVQQGKDTMSCPIIPSSQEDAIMESVIQQDNLEAQPDRPTGNDSGVILLTPRN</sequence>
<dbReference type="InParanoid" id="A0A2H3DQ48"/>
<evidence type="ECO:0000256" key="1">
    <source>
        <dbReference type="SAM" id="MobiDB-lite"/>
    </source>
</evidence>
<keyword evidence="2" id="KW-0812">Transmembrane</keyword>
<evidence type="ECO:0000313" key="3">
    <source>
        <dbReference type="EMBL" id="PBK93592.1"/>
    </source>
</evidence>
<dbReference type="OrthoDB" id="2934351at2759"/>
<reference evidence="4" key="1">
    <citation type="journal article" date="2017" name="Nat. Ecol. Evol.">
        <title>Genome expansion and lineage-specific genetic innovations in the forest pathogenic fungi Armillaria.</title>
        <authorList>
            <person name="Sipos G."/>
            <person name="Prasanna A.N."/>
            <person name="Walter M.C."/>
            <person name="O'Connor E."/>
            <person name="Balint B."/>
            <person name="Krizsan K."/>
            <person name="Kiss B."/>
            <person name="Hess J."/>
            <person name="Varga T."/>
            <person name="Slot J."/>
            <person name="Riley R."/>
            <person name="Boka B."/>
            <person name="Rigling D."/>
            <person name="Barry K."/>
            <person name="Lee J."/>
            <person name="Mihaltcheva S."/>
            <person name="LaButti K."/>
            <person name="Lipzen A."/>
            <person name="Waldron R."/>
            <person name="Moloney N.M."/>
            <person name="Sperisen C."/>
            <person name="Kredics L."/>
            <person name="Vagvoelgyi C."/>
            <person name="Patrignani A."/>
            <person name="Fitzpatrick D."/>
            <person name="Nagy I."/>
            <person name="Doyle S."/>
            <person name="Anderson J.B."/>
            <person name="Grigoriev I.V."/>
            <person name="Gueldener U."/>
            <person name="Muensterkoetter M."/>
            <person name="Nagy L.G."/>
        </authorList>
    </citation>
    <scope>NUCLEOTIDE SEQUENCE [LARGE SCALE GENOMIC DNA]</scope>
    <source>
        <strain evidence="4">Ar21-2</strain>
    </source>
</reference>
<feature type="transmembrane region" description="Helical" evidence="2">
    <location>
        <begin position="222"/>
        <end position="240"/>
    </location>
</feature>
<feature type="transmembrane region" description="Helical" evidence="2">
    <location>
        <begin position="141"/>
        <end position="163"/>
    </location>
</feature>
<dbReference type="AlphaFoldDB" id="A0A2H3DQ48"/>
<feature type="transmembrane region" description="Helical" evidence="2">
    <location>
        <begin position="34"/>
        <end position="52"/>
    </location>
</feature>
<accession>A0A2H3DQ48</accession>
<dbReference type="EMBL" id="KZ293656">
    <property type="protein sequence ID" value="PBK93592.1"/>
    <property type="molecule type" value="Genomic_DNA"/>
</dbReference>
<feature type="transmembrane region" description="Helical" evidence="2">
    <location>
        <begin position="59"/>
        <end position="80"/>
    </location>
</feature>
<organism evidence="3 4">
    <name type="scientific">Armillaria gallica</name>
    <name type="common">Bulbous honey fungus</name>
    <name type="synonym">Armillaria bulbosa</name>
    <dbReference type="NCBI Taxonomy" id="47427"/>
    <lineage>
        <taxon>Eukaryota</taxon>
        <taxon>Fungi</taxon>
        <taxon>Dikarya</taxon>
        <taxon>Basidiomycota</taxon>
        <taxon>Agaricomycotina</taxon>
        <taxon>Agaricomycetes</taxon>
        <taxon>Agaricomycetidae</taxon>
        <taxon>Agaricales</taxon>
        <taxon>Marasmiineae</taxon>
        <taxon>Physalacriaceae</taxon>
        <taxon>Armillaria</taxon>
    </lineage>
</organism>
<keyword evidence="4" id="KW-1185">Reference proteome</keyword>
<feature type="region of interest" description="Disordered" evidence="1">
    <location>
        <begin position="350"/>
        <end position="372"/>
    </location>
</feature>
<feature type="transmembrane region" description="Helical" evidence="2">
    <location>
        <begin position="175"/>
        <end position="201"/>
    </location>
</feature>